<gene>
    <name evidence="1" type="ORF">IEQ34_005369</name>
</gene>
<protein>
    <submittedName>
        <fullName evidence="1">Uncharacterized protein</fullName>
    </submittedName>
</protein>
<dbReference type="EMBL" id="JAGFBR010000006">
    <property type="protein sequence ID" value="KAH0465266.1"/>
    <property type="molecule type" value="Genomic_DNA"/>
</dbReference>
<name>A0AAV7H8P3_DENCH</name>
<comment type="caution">
    <text evidence="1">The sequence shown here is derived from an EMBL/GenBank/DDBJ whole genome shotgun (WGS) entry which is preliminary data.</text>
</comment>
<reference evidence="1 2" key="1">
    <citation type="journal article" date="2021" name="Hortic Res">
        <title>Chromosome-scale assembly of the Dendrobium chrysotoxum genome enhances the understanding of orchid evolution.</title>
        <authorList>
            <person name="Zhang Y."/>
            <person name="Zhang G.Q."/>
            <person name="Zhang D."/>
            <person name="Liu X.D."/>
            <person name="Xu X.Y."/>
            <person name="Sun W.H."/>
            <person name="Yu X."/>
            <person name="Zhu X."/>
            <person name="Wang Z.W."/>
            <person name="Zhao X."/>
            <person name="Zhong W.Y."/>
            <person name="Chen H."/>
            <person name="Yin W.L."/>
            <person name="Huang T."/>
            <person name="Niu S.C."/>
            <person name="Liu Z.J."/>
        </authorList>
    </citation>
    <scope>NUCLEOTIDE SEQUENCE [LARGE SCALE GENOMIC DNA]</scope>
    <source>
        <strain evidence="1">Lindl</strain>
    </source>
</reference>
<proteinExistence type="predicted"/>
<keyword evidence="2" id="KW-1185">Reference proteome</keyword>
<organism evidence="1 2">
    <name type="scientific">Dendrobium chrysotoxum</name>
    <name type="common">Orchid</name>
    <dbReference type="NCBI Taxonomy" id="161865"/>
    <lineage>
        <taxon>Eukaryota</taxon>
        <taxon>Viridiplantae</taxon>
        <taxon>Streptophyta</taxon>
        <taxon>Embryophyta</taxon>
        <taxon>Tracheophyta</taxon>
        <taxon>Spermatophyta</taxon>
        <taxon>Magnoliopsida</taxon>
        <taxon>Liliopsida</taxon>
        <taxon>Asparagales</taxon>
        <taxon>Orchidaceae</taxon>
        <taxon>Epidendroideae</taxon>
        <taxon>Malaxideae</taxon>
        <taxon>Dendrobiinae</taxon>
        <taxon>Dendrobium</taxon>
    </lineage>
</organism>
<sequence length="108" mass="12490">MEPSGAYCGLIKVKRDGSDISAFVIGLKRRGCRSVLSRVTSHPFLEPKQRRPYMWLPMEEKRRWKLTAASSLSMTCLESKKVTEKSPLIKEKFSNRVQTRSVIRKFID</sequence>
<dbReference type="AlphaFoldDB" id="A0AAV7H8P3"/>
<accession>A0AAV7H8P3</accession>
<dbReference type="Proteomes" id="UP000775213">
    <property type="component" value="Unassembled WGS sequence"/>
</dbReference>
<evidence type="ECO:0000313" key="2">
    <source>
        <dbReference type="Proteomes" id="UP000775213"/>
    </source>
</evidence>
<evidence type="ECO:0000313" key="1">
    <source>
        <dbReference type="EMBL" id="KAH0465266.1"/>
    </source>
</evidence>